<evidence type="ECO:0000256" key="2">
    <source>
        <dbReference type="ARBA" id="ARBA00022528"/>
    </source>
</evidence>
<evidence type="ECO:0000256" key="6">
    <source>
        <dbReference type="ARBA" id="ARBA00022946"/>
    </source>
</evidence>
<name>A0A6A6KTV4_HEVBR</name>
<reference evidence="13 14" key="1">
    <citation type="journal article" date="2020" name="Mol. Plant">
        <title>The Chromosome-Based Rubber Tree Genome Provides New Insights into Spurge Genome Evolution and Rubber Biosynthesis.</title>
        <authorList>
            <person name="Liu J."/>
            <person name="Shi C."/>
            <person name="Shi C.C."/>
            <person name="Li W."/>
            <person name="Zhang Q.J."/>
            <person name="Zhang Y."/>
            <person name="Li K."/>
            <person name="Lu H.F."/>
            <person name="Shi C."/>
            <person name="Zhu S.T."/>
            <person name="Xiao Z.Y."/>
            <person name="Nan H."/>
            <person name="Yue Y."/>
            <person name="Zhu X.G."/>
            <person name="Wu Y."/>
            <person name="Hong X.N."/>
            <person name="Fan G.Y."/>
            <person name="Tong Y."/>
            <person name="Zhang D."/>
            <person name="Mao C.L."/>
            <person name="Liu Y.L."/>
            <person name="Hao S.J."/>
            <person name="Liu W.Q."/>
            <person name="Lv M.Q."/>
            <person name="Zhang H.B."/>
            <person name="Liu Y."/>
            <person name="Hu-Tang G.R."/>
            <person name="Wang J.P."/>
            <person name="Wang J.H."/>
            <person name="Sun Y.H."/>
            <person name="Ni S.B."/>
            <person name="Chen W.B."/>
            <person name="Zhang X.C."/>
            <person name="Jiao Y.N."/>
            <person name="Eichler E.E."/>
            <person name="Li G.H."/>
            <person name="Liu X."/>
            <person name="Gao L.Z."/>
        </authorList>
    </citation>
    <scope>NUCLEOTIDE SEQUENCE [LARGE SCALE GENOMIC DNA]</scope>
    <source>
        <strain evidence="14">cv. GT1</strain>
        <tissue evidence="13">Leaf</tissue>
    </source>
</reference>
<evidence type="ECO:0000256" key="4">
    <source>
        <dbReference type="ARBA" id="ARBA00022714"/>
    </source>
</evidence>
<keyword evidence="3" id="KW-0934">Plastid</keyword>
<dbReference type="PANTHER" id="PTHR21266:SF19">
    <property type="entry name" value="CHLOROPHYLLIDE A OXYGENASE, CHLOROPLASTIC"/>
    <property type="match status" value="1"/>
</dbReference>
<dbReference type="SUPFAM" id="SSF55961">
    <property type="entry name" value="Bet v1-like"/>
    <property type="match status" value="1"/>
</dbReference>
<keyword evidence="7" id="KW-0560">Oxidoreductase</keyword>
<dbReference type="InterPro" id="IPR017941">
    <property type="entry name" value="Rieske_2Fe-2S"/>
</dbReference>
<comment type="caution">
    <text evidence="13">The sequence shown here is derived from an EMBL/GenBank/DDBJ whole genome shotgun (WGS) entry which is preliminary data.</text>
</comment>
<dbReference type="Gene3D" id="2.102.10.10">
    <property type="entry name" value="Rieske [2Fe-2S] iron-sulphur domain"/>
    <property type="match status" value="1"/>
</dbReference>
<dbReference type="Pfam" id="PF08417">
    <property type="entry name" value="PaO"/>
    <property type="match status" value="1"/>
</dbReference>
<organism evidence="13 14">
    <name type="scientific">Hevea brasiliensis</name>
    <name type="common">Para rubber tree</name>
    <name type="synonym">Siphonia brasiliensis</name>
    <dbReference type="NCBI Taxonomy" id="3981"/>
    <lineage>
        <taxon>Eukaryota</taxon>
        <taxon>Viridiplantae</taxon>
        <taxon>Streptophyta</taxon>
        <taxon>Embryophyta</taxon>
        <taxon>Tracheophyta</taxon>
        <taxon>Spermatophyta</taxon>
        <taxon>Magnoliopsida</taxon>
        <taxon>eudicotyledons</taxon>
        <taxon>Gunneridae</taxon>
        <taxon>Pentapetalae</taxon>
        <taxon>rosids</taxon>
        <taxon>fabids</taxon>
        <taxon>Malpighiales</taxon>
        <taxon>Euphorbiaceae</taxon>
        <taxon>Crotonoideae</taxon>
        <taxon>Micrandreae</taxon>
        <taxon>Hevea</taxon>
    </lineage>
</organism>
<dbReference type="GO" id="GO:0009507">
    <property type="term" value="C:chloroplast"/>
    <property type="evidence" value="ECO:0007669"/>
    <property type="project" value="UniProtKB-SubCell"/>
</dbReference>
<dbReference type="GO" id="GO:0010277">
    <property type="term" value="F:chlorophyllide a oxygenase activity"/>
    <property type="evidence" value="ECO:0007669"/>
    <property type="project" value="InterPro"/>
</dbReference>
<feature type="compositionally biased region" description="Low complexity" evidence="11">
    <location>
        <begin position="168"/>
        <end position="191"/>
    </location>
</feature>
<evidence type="ECO:0000313" key="14">
    <source>
        <dbReference type="Proteomes" id="UP000467840"/>
    </source>
</evidence>
<dbReference type="PROSITE" id="PS51296">
    <property type="entry name" value="RIESKE"/>
    <property type="match status" value="1"/>
</dbReference>
<evidence type="ECO:0000256" key="5">
    <source>
        <dbReference type="ARBA" id="ARBA00022723"/>
    </source>
</evidence>
<dbReference type="PANTHER" id="PTHR21266">
    <property type="entry name" value="IRON-SULFUR DOMAIN CONTAINING PROTEIN"/>
    <property type="match status" value="1"/>
</dbReference>
<keyword evidence="6" id="KW-0809">Transit peptide</keyword>
<keyword evidence="4" id="KW-0001">2Fe-2S</keyword>
<dbReference type="Gene3D" id="3.90.380.10">
    <property type="entry name" value="Naphthalene 1,2-dioxygenase Alpha Subunit, Chain A, domain 1"/>
    <property type="match status" value="1"/>
</dbReference>
<dbReference type="PROSITE" id="PS00570">
    <property type="entry name" value="RING_HYDROXYL_ALPHA"/>
    <property type="match status" value="1"/>
</dbReference>
<evidence type="ECO:0000256" key="9">
    <source>
        <dbReference type="ARBA" id="ARBA00023014"/>
    </source>
</evidence>
<dbReference type="GO" id="GO:0005506">
    <property type="term" value="F:iron ion binding"/>
    <property type="evidence" value="ECO:0007669"/>
    <property type="project" value="InterPro"/>
</dbReference>
<comment type="subcellular location">
    <subcellularLocation>
        <location evidence="1">Plastid</location>
        <location evidence="1">Chloroplast</location>
    </subcellularLocation>
</comment>
<dbReference type="InterPro" id="IPR036922">
    <property type="entry name" value="Rieske_2Fe-2S_sf"/>
</dbReference>
<evidence type="ECO:0000256" key="1">
    <source>
        <dbReference type="ARBA" id="ARBA00004229"/>
    </source>
</evidence>
<feature type="region of interest" description="Disordered" evidence="11">
    <location>
        <begin position="166"/>
        <end position="192"/>
    </location>
</feature>
<dbReference type="Pfam" id="PF00355">
    <property type="entry name" value="Rieske"/>
    <property type="match status" value="1"/>
</dbReference>
<feature type="domain" description="Rieske" evidence="12">
    <location>
        <begin position="218"/>
        <end position="318"/>
    </location>
</feature>
<keyword evidence="2" id="KW-0150">Chloroplast</keyword>
<dbReference type="InterPro" id="IPR013626">
    <property type="entry name" value="PaO"/>
</dbReference>
<feature type="coiled-coil region" evidence="10">
    <location>
        <begin position="120"/>
        <end position="147"/>
    </location>
</feature>
<evidence type="ECO:0000259" key="12">
    <source>
        <dbReference type="PROSITE" id="PS51296"/>
    </source>
</evidence>
<keyword evidence="14" id="KW-1185">Reference proteome</keyword>
<dbReference type="InterPro" id="IPR050584">
    <property type="entry name" value="Cholesterol_7-desaturase"/>
</dbReference>
<dbReference type="AlphaFoldDB" id="A0A6A6KTV4"/>
<proteinExistence type="predicted"/>
<gene>
    <name evidence="13" type="ORF">GH714_023523</name>
</gene>
<evidence type="ECO:0000256" key="8">
    <source>
        <dbReference type="ARBA" id="ARBA00023004"/>
    </source>
</evidence>
<dbReference type="SUPFAM" id="SSF50022">
    <property type="entry name" value="ISP domain"/>
    <property type="match status" value="1"/>
</dbReference>
<evidence type="ECO:0000256" key="10">
    <source>
        <dbReference type="SAM" id="Coils"/>
    </source>
</evidence>
<accession>A0A6A6KTV4</accession>
<dbReference type="Proteomes" id="UP000467840">
    <property type="component" value="Chromosome 2"/>
</dbReference>
<sequence>MNTVATAAALSMPISLFRSSKRNTEKGVRGGFRVFAVFGGEGGLQDKKSVWGTIFDVEDPRSKMPHYKGKFLDVNQALEVARYDIQYCDWRARQDVLTIMLLHEKVVEVLNPLAREYKSIGTLRKELAGLQEELTQAHQQVHISEARVTTALDKLAHMEALVNDRLLQDSSTTESDQTSSSPSTSTQSLDTVKGRLPQKSLNVSGPVQPYNSHLKNFWYPVAFSADLKDDTMIPIDCFEEPWVIFRGKDGKTGCVQNTCAHRACPLHLGSVNEGRIQCPYHGWEYSIDGKCEKMPSTRLLNVKIKSLPCFEQEGMIWVWPGNDPPAATLPSLQPPPGFVVHAEIVMELPVEHGLLLDNLLDLAHAPFTHTSTFAKGWSVPSLVKFLTPASGLQGYWDPYPIDMEFRPPCMVLSTIGISKPGKLEGKNTRQCATHLHQLHVCLPSSRQKTRLLYRMSLDFAPVLKHIPFIHHLWRHFAEQVLNEDLRLVVGQQERMINGANVWNSPVSYDKLGIGHISRNCTEKAEMVNQGVDGGTNLKFKAWMVAKAPQNQNPRENLRITASLTDQVGIHVLQKESSWRSMDQTVETGSACHAHTPLSLALTLLLRPSDQLNAEMTETFGRRKLSLCSVSVHLEIHRISLNKGKIPVSVPIQISMNRKKNTQGEQFGSNAKEKCDIQSEGIQIWRSDMEEGVPKETISRDLEGAGEMLYKLPSPAVLTMGELGKYATEGGANTQHLHEAIQGKEGPGIEVSGSLLVEKGEQKWKRRARGVIQREESSEQGQKIETASEFGEIKGKESEVRISVATEDNTIENVIVEASVADPKPPWSP</sequence>
<keyword evidence="10" id="KW-0175">Coiled coil</keyword>
<protein>
    <recommendedName>
        <fullName evidence="12">Rieske domain-containing protein</fullName>
    </recommendedName>
</protein>
<evidence type="ECO:0000256" key="3">
    <source>
        <dbReference type="ARBA" id="ARBA00022640"/>
    </source>
</evidence>
<keyword evidence="8" id="KW-0408">Iron</keyword>
<evidence type="ECO:0000256" key="11">
    <source>
        <dbReference type="SAM" id="MobiDB-lite"/>
    </source>
</evidence>
<keyword evidence="9" id="KW-0411">Iron-sulfur</keyword>
<dbReference type="GO" id="GO:0051537">
    <property type="term" value="F:2 iron, 2 sulfur cluster binding"/>
    <property type="evidence" value="ECO:0007669"/>
    <property type="project" value="UniProtKB-KW"/>
</dbReference>
<evidence type="ECO:0000313" key="13">
    <source>
        <dbReference type="EMBL" id="KAF2291388.1"/>
    </source>
</evidence>
<keyword evidence="5" id="KW-0479">Metal-binding</keyword>
<evidence type="ECO:0000256" key="7">
    <source>
        <dbReference type="ARBA" id="ARBA00023002"/>
    </source>
</evidence>
<dbReference type="CDD" id="cd04337">
    <property type="entry name" value="Rieske_RO_Alpha_Cao"/>
    <property type="match status" value="1"/>
</dbReference>
<dbReference type="EMBL" id="JAAGAX010000015">
    <property type="protein sequence ID" value="KAF2291388.1"/>
    <property type="molecule type" value="Genomic_DNA"/>
</dbReference>
<dbReference type="InterPro" id="IPR015881">
    <property type="entry name" value="ARHD_Rieske_2Fe_2S"/>
</dbReference>